<proteinExistence type="predicted"/>
<evidence type="ECO:0000256" key="1">
    <source>
        <dbReference type="SAM" id="MobiDB-lite"/>
    </source>
</evidence>
<feature type="compositionally biased region" description="Low complexity" evidence="1">
    <location>
        <begin position="1"/>
        <end position="19"/>
    </location>
</feature>
<reference evidence="2" key="2">
    <citation type="submission" date="2020-09" db="EMBL/GenBank/DDBJ databases">
        <authorList>
            <person name="Sun Q."/>
            <person name="Ohkuma M."/>
        </authorList>
    </citation>
    <scope>NUCLEOTIDE SEQUENCE</scope>
    <source>
        <strain evidence="2">JCM 3172</strain>
    </source>
</reference>
<feature type="compositionally biased region" description="Polar residues" evidence="1">
    <location>
        <begin position="21"/>
        <end position="34"/>
    </location>
</feature>
<sequence>MTTPKTKATPAGAPTPCGGLTNVTATDSKGNTFTREGAGTLDFTLRPELRWSVGKPAWNDRNARPQGTLMGVQPGSGDKVPLAGRTVEFSRLPDRTEATSAVTAADGTFTGAPYPVAAVGEEFFGTFTEDSEEAHGTDSTVSRVYEYQPRRVSITAAADKTRAQPGETVTVSGRVVDANAAGAAVGDAPVKVSLGRDGRGSEVGKVVTTAPW</sequence>
<gene>
    <name evidence="2" type="ORF">GCM10014713_33900</name>
</gene>
<dbReference type="AlphaFoldDB" id="A0A918H6K2"/>
<evidence type="ECO:0000313" key="3">
    <source>
        <dbReference type="Proteomes" id="UP000619486"/>
    </source>
</evidence>
<protein>
    <submittedName>
        <fullName evidence="2">Uncharacterized protein</fullName>
    </submittedName>
</protein>
<evidence type="ECO:0000313" key="2">
    <source>
        <dbReference type="EMBL" id="GGT37360.1"/>
    </source>
</evidence>
<dbReference type="EMBL" id="BMQQ01000011">
    <property type="protein sequence ID" value="GGT37360.1"/>
    <property type="molecule type" value="Genomic_DNA"/>
</dbReference>
<dbReference type="Proteomes" id="UP000619486">
    <property type="component" value="Unassembled WGS sequence"/>
</dbReference>
<reference evidence="2" key="1">
    <citation type="journal article" date="2014" name="Int. J. Syst. Evol. Microbiol.">
        <title>Complete genome sequence of Corynebacterium casei LMG S-19264T (=DSM 44701T), isolated from a smear-ripened cheese.</title>
        <authorList>
            <consortium name="US DOE Joint Genome Institute (JGI-PGF)"/>
            <person name="Walter F."/>
            <person name="Albersmeier A."/>
            <person name="Kalinowski J."/>
            <person name="Ruckert C."/>
        </authorList>
    </citation>
    <scope>NUCLEOTIDE SEQUENCE</scope>
    <source>
        <strain evidence="2">JCM 3172</strain>
    </source>
</reference>
<comment type="caution">
    <text evidence="2">The sequence shown here is derived from an EMBL/GenBank/DDBJ whole genome shotgun (WGS) entry which is preliminary data.</text>
</comment>
<accession>A0A918H6K2</accession>
<organism evidence="2 3">
    <name type="scientific">Streptomyces purpureus</name>
    <dbReference type="NCBI Taxonomy" id="1951"/>
    <lineage>
        <taxon>Bacteria</taxon>
        <taxon>Bacillati</taxon>
        <taxon>Actinomycetota</taxon>
        <taxon>Actinomycetes</taxon>
        <taxon>Kitasatosporales</taxon>
        <taxon>Streptomycetaceae</taxon>
        <taxon>Streptomyces</taxon>
    </lineage>
</organism>
<keyword evidence="3" id="KW-1185">Reference proteome</keyword>
<name>A0A918H6K2_9ACTN</name>
<feature type="region of interest" description="Disordered" evidence="1">
    <location>
        <begin position="1"/>
        <end position="35"/>
    </location>
</feature>